<dbReference type="InterPro" id="IPR013108">
    <property type="entry name" value="Amidohydro_3"/>
</dbReference>
<dbReference type="OrthoDB" id="3238066at2"/>
<dbReference type="SUPFAM" id="SSF51556">
    <property type="entry name" value="Metallo-dependent hydrolases"/>
    <property type="match status" value="1"/>
</dbReference>
<accession>A0A1H1QAR0</accession>
<dbReference type="Gene3D" id="3.20.20.140">
    <property type="entry name" value="Metal-dependent hydrolases"/>
    <property type="match status" value="2"/>
</dbReference>
<dbReference type="eggNOG" id="COG1574">
    <property type="taxonomic scope" value="Bacteria"/>
</dbReference>
<dbReference type="InterPro" id="IPR032466">
    <property type="entry name" value="Metal_Hydrolase"/>
</dbReference>
<keyword evidence="4" id="KW-1185">Reference proteome</keyword>
<dbReference type="InterPro" id="IPR011059">
    <property type="entry name" value="Metal-dep_hydrolase_composite"/>
</dbReference>
<dbReference type="Pfam" id="PF07969">
    <property type="entry name" value="Amidohydro_3"/>
    <property type="match status" value="2"/>
</dbReference>
<dbReference type="SUPFAM" id="SSF51338">
    <property type="entry name" value="Composite domain of metallo-dependent hydrolases"/>
    <property type="match status" value="1"/>
</dbReference>
<evidence type="ECO:0000256" key="1">
    <source>
        <dbReference type="SAM" id="MobiDB-lite"/>
    </source>
</evidence>
<reference evidence="3 4" key="1">
    <citation type="submission" date="2016-10" db="EMBL/GenBank/DDBJ databases">
        <authorList>
            <person name="de Groot N.N."/>
        </authorList>
    </citation>
    <scope>NUCLEOTIDE SEQUENCE [LARGE SCALE GENOMIC DNA]</scope>
    <source>
        <strain evidence="3 4">DSM 22126</strain>
    </source>
</reference>
<dbReference type="Proteomes" id="UP000185663">
    <property type="component" value="Chromosome I"/>
</dbReference>
<protein>
    <recommendedName>
        <fullName evidence="2">Amidohydrolase 3 domain-containing protein</fullName>
    </recommendedName>
</protein>
<dbReference type="AlphaFoldDB" id="A0A1H1QAR0"/>
<dbReference type="Gene3D" id="2.30.40.10">
    <property type="entry name" value="Urease, subunit C, domain 1"/>
    <property type="match status" value="1"/>
</dbReference>
<dbReference type="PANTHER" id="PTHR22642:SF2">
    <property type="entry name" value="PROTEIN LONG AFTER FAR-RED 3"/>
    <property type="match status" value="1"/>
</dbReference>
<evidence type="ECO:0000313" key="3">
    <source>
        <dbReference type="EMBL" id="SDS20377.1"/>
    </source>
</evidence>
<evidence type="ECO:0000313" key="4">
    <source>
        <dbReference type="Proteomes" id="UP000185663"/>
    </source>
</evidence>
<sequence length="557" mass="58828">MPTTVTVLRNARIPGRDGLVDVVLDESSVVALVPTTTSVVTGPAPIVVDVEGRWVIPGLWDEHTHMLQWSLAQARVDVSAAQSAAEVAQAIGWHLGVLPESDDGAEHVRDVVVGFGFRDAMWPDRPTRALLDEVAGPTPVVIASGDGHCGWVSTAAAELLGADVDASGILREDDWFDVSRRLDRQGESDLDGLVVVAGTYAAARGIVGVVDLEMADNTRAWQRRVAAGATSLRVEAGFYADRLDEVIAAGYRAGDVVPDTGDLVRIGPLKIMSDGSLNTRTAFCRTPYVVAPVAPVATEVEPVDSGVELVETGDTEVEPVETVVSTGSTGVSSTGSTGVVSTGSTGGGTTADPHHGALDVDPDEMKQQIVRAFDAGLDVTVHAIGDAAVHLVLDTFEEIGRGGRMEHAQLVDPADLPRFAALGVTASIQPEHAMDDRDVVDAYWEGTSGIPFPVRSLVDAGATVRFGSDAPVAALDPWATMAAAVHRSRDDRDPWHPEETVDARTALAAHARGRDEVRAGDVADLVVVDRDPFAPGEPLRDMPVWATMVGGRWTYRA</sequence>
<dbReference type="EMBL" id="LT629776">
    <property type="protein sequence ID" value="SDS20377.1"/>
    <property type="molecule type" value="Genomic_DNA"/>
</dbReference>
<name>A0A1H1QAR0_9CELL</name>
<proteinExistence type="predicted"/>
<feature type="domain" description="Amidohydrolase 3" evidence="2">
    <location>
        <begin position="47"/>
        <end position="299"/>
    </location>
</feature>
<feature type="domain" description="Amidohydrolase 3" evidence="2">
    <location>
        <begin position="345"/>
        <end position="555"/>
    </location>
</feature>
<feature type="compositionally biased region" description="Low complexity" evidence="1">
    <location>
        <begin position="323"/>
        <end position="343"/>
    </location>
</feature>
<dbReference type="RefSeq" id="WP_083371822.1">
    <property type="nucleotide sequence ID" value="NZ_LT629776.1"/>
</dbReference>
<dbReference type="Gene3D" id="3.10.310.70">
    <property type="match status" value="1"/>
</dbReference>
<gene>
    <name evidence="3" type="ORF">SAMN04489860_1029</name>
</gene>
<dbReference type="GO" id="GO:0016810">
    <property type="term" value="F:hydrolase activity, acting on carbon-nitrogen (but not peptide) bonds"/>
    <property type="evidence" value="ECO:0007669"/>
    <property type="project" value="InterPro"/>
</dbReference>
<organism evidence="3 4">
    <name type="scientific">Paraoerskovia marina</name>
    <dbReference type="NCBI Taxonomy" id="545619"/>
    <lineage>
        <taxon>Bacteria</taxon>
        <taxon>Bacillati</taxon>
        <taxon>Actinomycetota</taxon>
        <taxon>Actinomycetes</taxon>
        <taxon>Micrococcales</taxon>
        <taxon>Cellulomonadaceae</taxon>
        <taxon>Paraoerskovia</taxon>
    </lineage>
</organism>
<evidence type="ECO:0000259" key="2">
    <source>
        <dbReference type="Pfam" id="PF07969"/>
    </source>
</evidence>
<dbReference type="STRING" id="545619.SAMN04489860_1029"/>
<feature type="region of interest" description="Disordered" evidence="1">
    <location>
        <begin position="323"/>
        <end position="351"/>
    </location>
</feature>
<dbReference type="PANTHER" id="PTHR22642">
    <property type="entry name" value="IMIDAZOLONEPROPIONASE"/>
    <property type="match status" value="1"/>
</dbReference>